<dbReference type="Pfam" id="PF02458">
    <property type="entry name" value="Transferase"/>
    <property type="match status" value="1"/>
</dbReference>
<dbReference type="InterPro" id="IPR023213">
    <property type="entry name" value="CAT-like_dom_sf"/>
</dbReference>
<dbReference type="AlphaFoldDB" id="A0A314L4K0"/>
<organism evidence="4 5">
    <name type="scientific">Nicotiana attenuata</name>
    <name type="common">Coyote tobacco</name>
    <dbReference type="NCBI Taxonomy" id="49451"/>
    <lineage>
        <taxon>Eukaryota</taxon>
        <taxon>Viridiplantae</taxon>
        <taxon>Streptophyta</taxon>
        <taxon>Embryophyta</taxon>
        <taxon>Tracheophyta</taxon>
        <taxon>Spermatophyta</taxon>
        <taxon>Magnoliopsida</taxon>
        <taxon>eudicotyledons</taxon>
        <taxon>Gunneridae</taxon>
        <taxon>Pentapetalae</taxon>
        <taxon>asterids</taxon>
        <taxon>lamiids</taxon>
        <taxon>Solanales</taxon>
        <taxon>Solanaceae</taxon>
        <taxon>Nicotianoideae</taxon>
        <taxon>Nicotianeae</taxon>
        <taxon>Nicotiana</taxon>
    </lineage>
</organism>
<dbReference type="EMBL" id="MJEQ01000498">
    <property type="protein sequence ID" value="OIT35904.1"/>
    <property type="molecule type" value="Genomic_DNA"/>
</dbReference>
<protein>
    <submittedName>
        <fullName evidence="4">Bahd acyltransferase</fullName>
    </submittedName>
</protein>
<comment type="similarity">
    <text evidence="1">Belongs to the plant acyltransferase family.</text>
</comment>
<evidence type="ECO:0000256" key="2">
    <source>
        <dbReference type="ARBA" id="ARBA00022679"/>
    </source>
</evidence>
<evidence type="ECO:0000256" key="3">
    <source>
        <dbReference type="ARBA" id="ARBA00023315"/>
    </source>
</evidence>
<sequence>MINSSRLKNLKKSLSEILAHYYFLAGRLRNDTASVDCNDEGVPFLEAFVQNQRLEDILNDPCIENELRKSLLPLDMESFSSTLLLFVQVTFLECGGMVVGISATHKVLDTSSFITFLTDWASLARQDDPNFVLSPLNPIAKLLPPSNALPPSPSTKAALSREACVTNIYVFNPSRIALLKTKATSDNIPKPSRVDVVTSIMWKCLTAHSKRRSTLAHMINMRKRVDPPMHAHYIGNFVGLVEASKDETEKDIANMVALIRKGLVKFDNDHGKRLKGDEAVGTILEHIRDKLSLNSRKDYVDFYHFSSWCGYSFYDVDFGWGKPIMFNTIEGKFKNMIMLIDTKDRGVEARVTLSEQDMKMFEKNTELLTYATLKASFPIKE</sequence>
<reference evidence="4" key="1">
    <citation type="submission" date="2016-11" db="EMBL/GenBank/DDBJ databases">
        <title>The genome of Nicotiana attenuata.</title>
        <authorList>
            <person name="Xu S."/>
            <person name="Brockmoeller T."/>
            <person name="Gaquerel E."/>
            <person name="Navarro A."/>
            <person name="Kuhl H."/>
            <person name="Gase K."/>
            <person name="Ling Z."/>
            <person name="Zhou W."/>
            <person name="Kreitzer C."/>
            <person name="Stanke M."/>
            <person name="Tang H."/>
            <person name="Lyons E."/>
            <person name="Pandey P."/>
            <person name="Pandey S.P."/>
            <person name="Timmermann B."/>
            <person name="Baldwin I.T."/>
        </authorList>
    </citation>
    <scope>NUCLEOTIDE SEQUENCE [LARGE SCALE GENOMIC DNA]</scope>
    <source>
        <strain evidence="4">UT</strain>
    </source>
</reference>
<name>A0A314L4K0_NICAT</name>
<proteinExistence type="inferred from homology"/>
<evidence type="ECO:0000256" key="1">
    <source>
        <dbReference type="ARBA" id="ARBA00009861"/>
    </source>
</evidence>
<dbReference type="PANTHER" id="PTHR31623:SF105">
    <property type="entry name" value="VINORINE SYNTHASE-LIKE"/>
    <property type="match status" value="1"/>
</dbReference>
<dbReference type="PANTHER" id="PTHR31623">
    <property type="entry name" value="F21J9.9"/>
    <property type="match status" value="1"/>
</dbReference>
<dbReference type="Proteomes" id="UP000187609">
    <property type="component" value="Unassembled WGS sequence"/>
</dbReference>
<dbReference type="GO" id="GO:0016746">
    <property type="term" value="F:acyltransferase activity"/>
    <property type="evidence" value="ECO:0007669"/>
    <property type="project" value="UniProtKB-KW"/>
</dbReference>
<gene>
    <name evidence="4" type="primary">BAHD1_1</name>
    <name evidence="4" type="ORF">A4A49_12629</name>
</gene>
<keyword evidence="5" id="KW-1185">Reference proteome</keyword>
<evidence type="ECO:0000313" key="4">
    <source>
        <dbReference type="EMBL" id="OIT35904.1"/>
    </source>
</evidence>
<evidence type="ECO:0000313" key="5">
    <source>
        <dbReference type="Proteomes" id="UP000187609"/>
    </source>
</evidence>
<dbReference type="SMR" id="A0A314L4K0"/>
<keyword evidence="2" id="KW-0808">Transferase</keyword>
<dbReference type="Gene3D" id="3.30.559.10">
    <property type="entry name" value="Chloramphenicol acetyltransferase-like domain"/>
    <property type="match status" value="2"/>
</dbReference>
<accession>A0A314L4K0</accession>
<keyword evidence="3 4" id="KW-0012">Acyltransferase</keyword>
<dbReference type="Gramene" id="OIT35904">
    <property type="protein sequence ID" value="OIT35904"/>
    <property type="gene ID" value="A4A49_12629"/>
</dbReference>
<comment type="caution">
    <text evidence="4">The sequence shown here is derived from an EMBL/GenBank/DDBJ whole genome shotgun (WGS) entry which is preliminary data.</text>
</comment>